<evidence type="ECO:0008006" key="3">
    <source>
        <dbReference type="Google" id="ProtNLM"/>
    </source>
</evidence>
<accession>A0AAV4AJR5</accession>
<protein>
    <recommendedName>
        <fullName evidence="3">Secreted protein</fullName>
    </recommendedName>
</protein>
<dbReference type="EMBL" id="BLXT01003799">
    <property type="protein sequence ID" value="GFO06856.1"/>
    <property type="molecule type" value="Genomic_DNA"/>
</dbReference>
<sequence length="82" mass="9190">MATPNVAYFARLVPLALVIVQGRSRPLCGTFNATSPQAKYICRPDSFPSLHRRHSSVEDQPRLRRAACVSRLHEKICVALLM</sequence>
<reference evidence="1 2" key="1">
    <citation type="journal article" date="2021" name="Elife">
        <title>Chloroplast acquisition without the gene transfer in kleptoplastic sea slugs, Plakobranchus ocellatus.</title>
        <authorList>
            <person name="Maeda T."/>
            <person name="Takahashi S."/>
            <person name="Yoshida T."/>
            <person name="Shimamura S."/>
            <person name="Takaki Y."/>
            <person name="Nagai Y."/>
            <person name="Toyoda A."/>
            <person name="Suzuki Y."/>
            <person name="Arimoto A."/>
            <person name="Ishii H."/>
            <person name="Satoh N."/>
            <person name="Nishiyama T."/>
            <person name="Hasebe M."/>
            <person name="Maruyama T."/>
            <person name="Minagawa J."/>
            <person name="Obokata J."/>
            <person name="Shigenobu S."/>
        </authorList>
    </citation>
    <scope>NUCLEOTIDE SEQUENCE [LARGE SCALE GENOMIC DNA]</scope>
</reference>
<organism evidence="1 2">
    <name type="scientific">Plakobranchus ocellatus</name>
    <dbReference type="NCBI Taxonomy" id="259542"/>
    <lineage>
        <taxon>Eukaryota</taxon>
        <taxon>Metazoa</taxon>
        <taxon>Spiralia</taxon>
        <taxon>Lophotrochozoa</taxon>
        <taxon>Mollusca</taxon>
        <taxon>Gastropoda</taxon>
        <taxon>Heterobranchia</taxon>
        <taxon>Euthyneura</taxon>
        <taxon>Panpulmonata</taxon>
        <taxon>Sacoglossa</taxon>
        <taxon>Placobranchoidea</taxon>
        <taxon>Plakobranchidae</taxon>
        <taxon>Plakobranchus</taxon>
    </lineage>
</organism>
<gene>
    <name evidence="1" type="ORF">PoB_003336100</name>
</gene>
<evidence type="ECO:0000313" key="2">
    <source>
        <dbReference type="Proteomes" id="UP000735302"/>
    </source>
</evidence>
<proteinExistence type="predicted"/>
<comment type="caution">
    <text evidence="1">The sequence shown here is derived from an EMBL/GenBank/DDBJ whole genome shotgun (WGS) entry which is preliminary data.</text>
</comment>
<dbReference type="AlphaFoldDB" id="A0AAV4AJR5"/>
<evidence type="ECO:0000313" key="1">
    <source>
        <dbReference type="EMBL" id="GFO06856.1"/>
    </source>
</evidence>
<dbReference type="Proteomes" id="UP000735302">
    <property type="component" value="Unassembled WGS sequence"/>
</dbReference>
<keyword evidence="2" id="KW-1185">Reference proteome</keyword>
<name>A0AAV4AJR5_9GAST</name>